<keyword evidence="1" id="KW-0472">Membrane</keyword>
<evidence type="ECO:0000313" key="2">
    <source>
        <dbReference type="EMBL" id="UQX90183.1"/>
    </source>
</evidence>
<organism evidence="2 3">
    <name type="scientific">Jatrophihabitans telluris</name>
    <dbReference type="NCBI Taxonomy" id="2038343"/>
    <lineage>
        <taxon>Bacteria</taxon>
        <taxon>Bacillati</taxon>
        <taxon>Actinomycetota</taxon>
        <taxon>Actinomycetes</taxon>
        <taxon>Jatrophihabitantales</taxon>
        <taxon>Jatrophihabitantaceae</taxon>
        <taxon>Jatrophihabitans</taxon>
    </lineage>
</organism>
<name>A0ABY4R2P9_9ACTN</name>
<dbReference type="Proteomes" id="UP001056336">
    <property type="component" value="Chromosome"/>
</dbReference>
<keyword evidence="1" id="KW-0812">Transmembrane</keyword>
<dbReference type="RefSeq" id="WP_249774079.1">
    <property type="nucleotide sequence ID" value="NZ_CP097332.1"/>
</dbReference>
<proteinExistence type="predicted"/>
<dbReference type="EMBL" id="CP097332">
    <property type="protein sequence ID" value="UQX90183.1"/>
    <property type="molecule type" value="Genomic_DNA"/>
</dbReference>
<dbReference type="PANTHER" id="PTHR38442">
    <property type="entry name" value="INNER MEMBRANE PROTEIN-RELATED"/>
    <property type="match status" value="1"/>
</dbReference>
<evidence type="ECO:0000256" key="1">
    <source>
        <dbReference type="SAM" id="Phobius"/>
    </source>
</evidence>
<reference evidence="2" key="2">
    <citation type="submission" date="2022-05" db="EMBL/GenBank/DDBJ databases">
        <authorList>
            <person name="Kim J.-S."/>
            <person name="Lee K."/>
            <person name="Suh M."/>
            <person name="Eom M."/>
            <person name="Kim J.-S."/>
            <person name="Kim D.-S."/>
            <person name="Ko S.-H."/>
            <person name="Shin Y."/>
            <person name="Lee J.-S."/>
        </authorList>
    </citation>
    <scope>NUCLEOTIDE SEQUENCE</scope>
    <source>
        <strain evidence="2">N237</strain>
    </source>
</reference>
<sequence length="425" mass="46208">MSAPAMPQTNDLDADSAAVKIAALRRMKLLAAGGLVLAAIVFVVCSVLGDDHGAWPYVKATSEAAMVGGLADWFAVTALFRHPLGLPIPHTAIIPRKKDQIGASLGDFVSENFLTPEVVGPRVLAAQIPFRIGQFLAEPGRADKLAGELSALLVAADTVLSDADIRAAVETFAEAQLRRLPAAPVMARVLELAVEGNQHQILLGHGLHGLGRFLADNRDVFRQRVADESPDWVPEWVDERLFNKLFTSVQTFLADVADNPDHALRLQFDQQLRDYAVRLRTDPQAAAAVEGWKDEVLDHPAVRNALASLWLPLKQALFTAAADPDSELRRVVSSVIRQTGTALRDDPALRAKCDAWTLAMMGHVLAHYSGEITGVITHTVQRWDAESTSRRLELQVGRDLQFIRINGTVVGSIVGLAIYSIGRFL</sequence>
<dbReference type="InterPro" id="IPR007383">
    <property type="entry name" value="DUF445"/>
</dbReference>
<keyword evidence="3" id="KW-1185">Reference proteome</keyword>
<keyword evidence="1" id="KW-1133">Transmembrane helix</keyword>
<gene>
    <name evidence="2" type="ORF">M6D93_09330</name>
</gene>
<protein>
    <submittedName>
        <fullName evidence="2">DUF445 domain-containing protein</fullName>
    </submittedName>
</protein>
<accession>A0ABY4R2P9</accession>
<dbReference type="PANTHER" id="PTHR38442:SF1">
    <property type="entry name" value="INNER MEMBRANE PROTEIN"/>
    <property type="match status" value="1"/>
</dbReference>
<reference evidence="2" key="1">
    <citation type="journal article" date="2018" name="Int. J. Syst. Evol. Microbiol.">
        <title>Jatrophihabitans telluris sp. nov., isolated from sediment soil of lava forest wetlands and the emended description of the genus Jatrophihabitans.</title>
        <authorList>
            <person name="Lee K.C."/>
            <person name="Suh M.K."/>
            <person name="Eom M.K."/>
            <person name="Kim K.K."/>
            <person name="Kim J.S."/>
            <person name="Kim D.S."/>
            <person name="Ko S.H."/>
            <person name="Shin Y.K."/>
            <person name="Lee J.S."/>
        </authorList>
    </citation>
    <scope>NUCLEOTIDE SEQUENCE</scope>
    <source>
        <strain evidence="2">N237</strain>
    </source>
</reference>
<feature type="transmembrane region" description="Helical" evidence="1">
    <location>
        <begin position="29"/>
        <end position="49"/>
    </location>
</feature>
<evidence type="ECO:0000313" key="3">
    <source>
        <dbReference type="Proteomes" id="UP001056336"/>
    </source>
</evidence>
<dbReference type="Pfam" id="PF04286">
    <property type="entry name" value="DUF445"/>
    <property type="match status" value="1"/>
</dbReference>